<dbReference type="EMBL" id="SMOL01000458">
    <property type="protein sequence ID" value="KAB2612682.1"/>
    <property type="molecule type" value="Genomic_DNA"/>
</dbReference>
<organism evidence="2 3">
    <name type="scientific">Pyrus ussuriensis x Pyrus communis</name>
    <dbReference type="NCBI Taxonomy" id="2448454"/>
    <lineage>
        <taxon>Eukaryota</taxon>
        <taxon>Viridiplantae</taxon>
        <taxon>Streptophyta</taxon>
        <taxon>Embryophyta</taxon>
        <taxon>Tracheophyta</taxon>
        <taxon>Spermatophyta</taxon>
        <taxon>Magnoliopsida</taxon>
        <taxon>eudicotyledons</taxon>
        <taxon>Gunneridae</taxon>
        <taxon>Pentapetalae</taxon>
        <taxon>rosids</taxon>
        <taxon>fabids</taxon>
        <taxon>Rosales</taxon>
        <taxon>Rosaceae</taxon>
        <taxon>Amygdaloideae</taxon>
        <taxon>Maleae</taxon>
        <taxon>Pyrus</taxon>
    </lineage>
</organism>
<dbReference type="Proteomes" id="UP000327157">
    <property type="component" value="Chromosome 9"/>
</dbReference>
<evidence type="ECO:0000313" key="2">
    <source>
        <dbReference type="EMBL" id="KAB2612682.1"/>
    </source>
</evidence>
<dbReference type="OrthoDB" id="1091135at2759"/>
<name>A0A5N5GGQ4_9ROSA</name>
<dbReference type="Pfam" id="PF23247">
    <property type="entry name" value="LRR_RPS2"/>
    <property type="match status" value="1"/>
</dbReference>
<dbReference type="PANTHER" id="PTHR11439">
    <property type="entry name" value="GAG-POL-RELATED RETROTRANSPOSON"/>
    <property type="match status" value="1"/>
</dbReference>
<reference evidence="2 3" key="3">
    <citation type="submission" date="2019-11" db="EMBL/GenBank/DDBJ databases">
        <title>A de novo genome assembly of a pear dwarfing rootstock.</title>
        <authorList>
            <person name="Wang F."/>
            <person name="Wang J."/>
            <person name="Li S."/>
            <person name="Zhang Y."/>
            <person name="Fang M."/>
            <person name="Ma L."/>
            <person name="Zhao Y."/>
            <person name="Jiang S."/>
        </authorList>
    </citation>
    <scope>NUCLEOTIDE SEQUENCE [LARGE SCALE GENOMIC DNA]</scope>
    <source>
        <strain evidence="2">S2</strain>
        <tissue evidence="2">Leaf</tissue>
    </source>
</reference>
<dbReference type="CDD" id="cd09272">
    <property type="entry name" value="RNase_HI_RT_Ty1"/>
    <property type="match status" value="1"/>
</dbReference>
<sequence length="437" mass="48948">MCGELNFFLGLQVKQSEDGIFVFQTKYASELVKKFGLHSAKPVSNPMATTTKLHKDPNGKSVDQTLYRSMIGSLLYLTASRPDISFSVGACARYQADPKESHLETVKRIIRYVSGTIDYGLHYSFETNSEIAGFSDADWAGNADDRKSTSGGCFYVGNNLVAWHSKKQNCVSLSTAEAEYIAAGKTLVINPSFSPPRTRSVKRKLFSSPSDCSASPDINFSQAVFQQMLDLNKQLSLLERFIKSSTNDLSHRISNLEQCFHRLPSHLFAPLIHISSSDDEVDFRADCSRKGSHTFDAKMLPTRDKYSGTRRHKDKLFEAILRSQLTTLRPKLCTKLQLVRACGSSLKTISHSLQMVYETLSTTQLNGFKCPNLNSVKIDSCDNLKNILLASVAKDLKQLSNLKVENCGLMEEVQSKINLFCYFTSQVRCFLSEFTEY</sequence>
<reference evidence="3" key="2">
    <citation type="submission" date="2019-10" db="EMBL/GenBank/DDBJ databases">
        <title>A de novo genome assembly of a pear dwarfing rootstock.</title>
        <authorList>
            <person name="Wang F."/>
            <person name="Wang J."/>
            <person name="Li S."/>
            <person name="Zhang Y."/>
            <person name="Fang M."/>
            <person name="Ma L."/>
            <person name="Zhao Y."/>
            <person name="Jiang S."/>
        </authorList>
    </citation>
    <scope>NUCLEOTIDE SEQUENCE [LARGE SCALE GENOMIC DNA]</scope>
</reference>
<evidence type="ECO:0000313" key="3">
    <source>
        <dbReference type="Proteomes" id="UP000327157"/>
    </source>
</evidence>
<dbReference type="AlphaFoldDB" id="A0A5N5GGQ4"/>
<gene>
    <name evidence="2" type="ORF">D8674_034998</name>
</gene>
<accession>A0A5N5GGQ4</accession>
<evidence type="ECO:0000259" key="1">
    <source>
        <dbReference type="Pfam" id="PF23247"/>
    </source>
</evidence>
<dbReference type="PANTHER" id="PTHR11439:SF486">
    <property type="entry name" value="RLK (RECEPTOR-LIKE KINASE) PROTEIN, PUTATIVE-RELATED"/>
    <property type="match status" value="1"/>
</dbReference>
<proteinExistence type="predicted"/>
<reference evidence="2 3" key="1">
    <citation type="submission" date="2019-09" db="EMBL/GenBank/DDBJ databases">
        <authorList>
            <person name="Ou C."/>
        </authorList>
    </citation>
    <scope>NUCLEOTIDE SEQUENCE [LARGE SCALE GENOMIC DNA]</scope>
    <source>
        <strain evidence="2">S2</strain>
        <tissue evidence="2">Leaf</tissue>
    </source>
</reference>
<feature type="domain" description="Disease resistance protein At4g27190-like leucine-rich repeats" evidence="1">
    <location>
        <begin position="345"/>
        <end position="408"/>
    </location>
</feature>
<dbReference type="InterPro" id="IPR057135">
    <property type="entry name" value="At4g27190-like_LRR"/>
</dbReference>
<comment type="caution">
    <text evidence="2">The sequence shown here is derived from an EMBL/GenBank/DDBJ whole genome shotgun (WGS) entry which is preliminary data.</text>
</comment>
<keyword evidence="3" id="KW-1185">Reference proteome</keyword>
<protein>
    <recommendedName>
        <fullName evidence="1">Disease resistance protein At4g27190-like leucine-rich repeats domain-containing protein</fullName>
    </recommendedName>
</protein>